<name>A0A6I0F811_9FIRM</name>
<evidence type="ECO:0000313" key="3">
    <source>
        <dbReference type="Proteomes" id="UP000468766"/>
    </source>
</evidence>
<reference evidence="2 3" key="1">
    <citation type="submission" date="2019-10" db="EMBL/GenBank/DDBJ databases">
        <title>Whole-genome sequence of the extremophile Heliorestis acidaminivorans DSM 24790.</title>
        <authorList>
            <person name="Kyndt J.A."/>
            <person name="Meyer T.E."/>
        </authorList>
    </citation>
    <scope>NUCLEOTIDE SEQUENCE [LARGE SCALE GENOMIC DNA]</scope>
    <source>
        <strain evidence="2 3">DSM 24790</strain>
    </source>
</reference>
<keyword evidence="3" id="KW-1185">Reference proteome</keyword>
<evidence type="ECO:0000259" key="1">
    <source>
        <dbReference type="Pfam" id="PF26154"/>
    </source>
</evidence>
<accession>A0A6I0F811</accession>
<feature type="domain" description="DUF8042" evidence="1">
    <location>
        <begin position="5"/>
        <end position="110"/>
    </location>
</feature>
<dbReference type="Proteomes" id="UP000468766">
    <property type="component" value="Unassembled WGS sequence"/>
</dbReference>
<dbReference type="RefSeq" id="WP_151618481.1">
    <property type="nucleotide sequence ID" value="NZ_WBXO01000002.1"/>
</dbReference>
<dbReference type="EMBL" id="WBXO01000002">
    <property type="protein sequence ID" value="KAB2953628.1"/>
    <property type="molecule type" value="Genomic_DNA"/>
</dbReference>
<evidence type="ECO:0000313" key="2">
    <source>
        <dbReference type="EMBL" id="KAB2953628.1"/>
    </source>
</evidence>
<gene>
    <name evidence="2" type="ORF">F9B85_03130</name>
</gene>
<protein>
    <recommendedName>
        <fullName evidence="1">DUF8042 domain-containing protein</fullName>
    </recommendedName>
</protein>
<dbReference type="Pfam" id="PF26154">
    <property type="entry name" value="DUF8042"/>
    <property type="match status" value="1"/>
</dbReference>
<comment type="caution">
    <text evidence="2">The sequence shown here is derived from an EMBL/GenBank/DDBJ whole genome shotgun (WGS) entry which is preliminary data.</text>
</comment>
<sequence>MKIVQETLGTIIEYIPKLISATDQIVEKLQSEKQQEAFAILVQYIEGLQWVVKALTEIQNLGHELNIDTDEVNTFLLEIEEGLKIGDYVMLNDLIEYEISPLLSDWLKKVIAFEKDFSW</sequence>
<dbReference type="OrthoDB" id="1683192at2"/>
<proteinExistence type="predicted"/>
<dbReference type="InterPro" id="IPR058355">
    <property type="entry name" value="DUF8042"/>
</dbReference>
<organism evidence="2 3">
    <name type="scientific">Heliorestis acidaminivorans</name>
    <dbReference type="NCBI Taxonomy" id="553427"/>
    <lineage>
        <taxon>Bacteria</taxon>
        <taxon>Bacillati</taxon>
        <taxon>Bacillota</taxon>
        <taxon>Clostridia</taxon>
        <taxon>Eubacteriales</taxon>
        <taxon>Heliobacteriaceae</taxon>
        <taxon>Heliorestis</taxon>
    </lineage>
</organism>
<dbReference type="AlphaFoldDB" id="A0A6I0F811"/>